<gene>
    <name evidence="1" type="primary">mdcA</name>
    <name evidence="1" type="ORF">DIR46_04305</name>
</gene>
<dbReference type="Gene3D" id="3.40.1080.10">
    <property type="entry name" value="Glutaconate Coenzyme A-transferase"/>
    <property type="match status" value="1"/>
</dbReference>
<dbReference type="RefSeq" id="WP_109344134.1">
    <property type="nucleotide sequence ID" value="NZ_CP029343.1"/>
</dbReference>
<accession>A0A2S2DEF3</accession>
<evidence type="ECO:0000313" key="1">
    <source>
        <dbReference type="EMBL" id="AWL03735.1"/>
    </source>
</evidence>
<name>A0A2S2DEF3_9BURK</name>
<evidence type="ECO:0000313" key="2">
    <source>
        <dbReference type="Proteomes" id="UP000245820"/>
    </source>
</evidence>
<dbReference type="Proteomes" id="UP000245820">
    <property type="component" value="Chromosome"/>
</dbReference>
<dbReference type="NCBIfam" id="TIGR01110">
    <property type="entry name" value="mdcA"/>
    <property type="match status" value="1"/>
</dbReference>
<dbReference type="KEGG" id="mtim:DIR46_04305"/>
<keyword evidence="2" id="KW-1185">Reference proteome</keyword>
<dbReference type="PANTHER" id="PTHR43293">
    <property type="entry name" value="ACETATE COA-TRANSFERASE YDIF"/>
    <property type="match status" value="1"/>
</dbReference>
<protein>
    <submittedName>
        <fullName evidence="1">Malonate decarboxylase subunit alpha</fullName>
    </submittedName>
</protein>
<dbReference type="InterPro" id="IPR037171">
    <property type="entry name" value="NagB/RpiA_transferase-like"/>
</dbReference>
<organism evidence="1 2">
    <name type="scientific">Massilia oculi</name>
    <dbReference type="NCBI Taxonomy" id="945844"/>
    <lineage>
        <taxon>Bacteria</taxon>
        <taxon>Pseudomonadati</taxon>
        <taxon>Pseudomonadota</taxon>
        <taxon>Betaproteobacteria</taxon>
        <taxon>Burkholderiales</taxon>
        <taxon>Oxalobacteraceae</taxon>
        <taxon>Telluria group</taxon>
        <taxon>Massilia</taxon>
    </lineage>
</organism>
<sequence>MNQSESQADLRWTTQQRNRGDRLARVQAALGGALDGKVVQAAHIVDLLNAVLEPGDRVCLEGNNQKQADFLGKALTKVDTGRVHDLHMLLSVLSLPEHLDVFDKGIASRLDFSFSGPQAGRLAKLAQAGKLNIGAIHTYLELFARYFIDLTPRVALVAAEMADREGNLYTGPNTEDTPAIAEATAFKSGIVIAQVNRIVDKLPRVDIPGDWVGYVVQSPTPYYIEPLFTRDPAQISEIQVLMAMMAIKGIYAEYEIERLNHGIGFDTAAIELLLPTYAASLGLKGKIARHWALNPHPALIPAIEAGFVESVHSFGSELGMEKYISARPDVFFVGPDGSMRSNRAFSQAAGHYACDMFIGSTLQIDLQGNSSTATLGRIAGFGGAPNMGADARGRRHPSKAWLKAGEQARAGRNVIPRGQKLVVQMVETFREHMAPAFVEKLDAWQLAEQANMAIPPVMIYGDDVTHILTEEGIANLLLCRTEEEREQAIRGVAGYTPVGMGRDKRMVENLRDRGIVQRPEDLGIDKRMATRDLLAAKNMKGLVRASGGLYDPPKRFRNW</sequence>
<reference evidence="1 2" key="1">
    <citation type="submission" date="2018-05" db="EMBL/GenBank/DDBJ databases">
        <title>Complete genome sequence of Massilia oculi sp. nov. CCUG 43427T (=DSM 26321T), the type strain of M. oculi, and comparison with genome sequences of other Massilia strains.</title>
        <authorList>
            <person name="Zhu B."/>
        </authorList>
    </citation>
    <scope>NUCLEOTIDE SEQUENCE [LARGE SCALE GENOMIC DNA]</scope>
    <source>
        <strain evidence="1 2">CCUG 43427</strain>
    </source>
</reference>
<dbReference type="OrthoDB" id="5481335at2"/>
<dbReference type="InterPro" id="IPR005777">
    <property type="entry name" value="MadA"/>
</dbReference>
<dbReference type="SUPFAM" id="SSF100950">
    <property type="entry name" value="NagB/RpiA/CoA transferase-like"/>
    <property type="match status" value="2"/>
</dbReference>
<proteinExistence type="predicted"/>
<dbReference type="PANTHER" id="PTHR43293:SF2">
    <property type="entry name" value="MALONATE DECARBOXYLASE ALPHA SUBUNIT"/>
    <property type="match status" value="1"/>
</dbReference>
<dbReference type="GO" id="GO:0016740">
    <property type="term" value="F:transferase activity"/>
    <property type="evidence" value="ECO:0007669"/>
    <property type="project" value="InterPro"/>
</dbReference>
<dbReference type="Pfam" id="PF16957">
    <property type="entry name" value="Mal_decarbox_Al"/>
    <property type="match status" value="1"/>
</dbReference>
<dbReference type="AlphaFoldDB" id="A0A2S2DEF3"/>
<dbReference type="EMBL" id="CP029343">
    <property type="protein sequence ID" value="AWL03735.1"/>
    <property type="molecule type" value="Genomic_DNA"/>
</dbReference>